<dbReference type="AlphaFoldDB" id="A0A9X9T8I9"/>
<dbReference type="Gene3D" id="3.20.20.370">
    <property type="entry name" value="Glycoside hydrolase/deacetylase"/>
    <property type="match status" value="1"/>
</dbReference>
<evidence type="ECO:0000313" key="2">
    <source>
        <dbReference type="Proteomes" id="UP001163096"/>
    </source>
</evidence>
<dbReference type="KEGG" id="mou:OU421_12485"/>
<dbReference type="GO" id="GO:0005975">
    <property type="term" value="P:carbohydrate metabolic process"/>
    <property type="evidence" value="ECO:0007669"/>
    <property type="project" value="InterPro"/>
</dbReference>
<proteinExistence type="predicted"/>
<dbReference type="GeneID" id="76835933"/>
<evidence type="ECO:0008006" key="3">
    <source>
        <dbReference type="Google" id="ProtNLM"/>
    </source>
</evidence>
<reference evidence="1" key="1">
    <citation type="submission" date="2022-11" db="EMBL/GenBank/DDBJ databases">
        <title>Complete genome sequence of Methanogenium organophilum DSM 3596.</title>
        <authorList>
            <person name="Chen S.-C."/>
            <person name="Lai S.-J."/>
            <person name="You Y.-T."/>
        </authorList>
    </citation>
    <scope>NUCLEOTIDE SEQUENCE</scope>
    <source>
        <strain evidence="1">DSM 3596</strain>
    </source>
</reference>
<dbReference type="EMBL" id="CP113361">
    <property type="protein sequence ID" value="WAI01212.1"/>
    <property type="molecule type" value="Genomic_DNA"/>
</dbReference>
<sequence length="312" mass="36093">MDIIIVVHTEFGFVHNHEIIYNKMATEGVSKGVPNLVKIANKYEAKITFAVMPEVAKSFPKDINHEIGLHIHAGWEEFRSGEFTYHVGDRYLRDHCNQSSSSTVLRGYPYNEQLDMIQTGIDYLYDIFEEKPTTFVAGRWSIDNNTVKALTKTRMERDCSAPAHAKSSYYDWSKLPRICMPYHPDEYDYQKRGNDPLLIIPISQMFPKGIVSPEIVPLVGLSWMKACFIEYINQNIPIFHICLHSPCMTDPFFISVMDEFLHFISTYHDIHFKFASEIQEYNPVNPSTSFSPYAPKIFETVAHIIQKSIYGW</sequence>
<name>A0A9X9T8I9_METOG</name>
<gene>
    <name evidence="1" type="ORF">OU421_12485</name>
</gene>
<dbReference type="InterPro" id="IPR011330">
    <property type="entry name" value="Glyco_hydro/deAcase_b/a-brl"/>
</dbReference>
<evidence type="ECO:0000313" key="1">
    <source>
        <dbReference type="EMBL" id="WAI01212.1"/>
    </source>
</evidence>
<dbReference type="Proteomes" id="UP001163096">
    <property type="component" value="Chromosome"/>
</dbReference>
<dbReference type="SUPFAM" id="SSF88713">
    <property type="entry name" value="Glycoside hydrolase/deacetylase"/>
    <property type="match status" value="1"/>
</dbReference>
<protein>
    <recommendedName>
        <fullName evidence="3">Polysaccharide deacetylase</fullName>
    </recommendedName>
</protein>
<keyword evidence="2" id="KW-1185">Reference proteome</keyword>
<dbReference type="RefSeq" id="WP_268186432.1">
    <property type="nucleotide sequence ID" value="NZ_CP113361.1"/>
</dbReference>
<organism evidence="1 2">
    <name type="scientific">Methanogenium organophilum</name>
    <dbReference type="NCBI Taxonomy" id="2199"/>
    <lineage>
        <taxon>Archaea</taxon>
        <taxon>Methanobacteriati</taxon>
        <taxon>Methanobacteriota</taxon>
        <taxon>Stenosarchaea group</taxon>
        <taxon>Methanomicrobia</taxon>
        <taxon>Methanomicrobiales</taxon>
        <taxon>Methanomicrobiaceae</taxon>
        <taxon>Methanogenium</taxon>
    </lineage>
</organism>
<accession>A0A9X9T8I9</accession>